<dbReference type="PANTHER" id="PTHR43503">
    <property type="entry name" value="MCG48959-RELATED"/>
    <property type="match status" value="1"/>
</dbReference>
<dbReference type="PANTHER" id="PTHR43503:SF4">
    <property type="entry name" value="PEROXIREDOXIN-6"/>
    <property type="match status" value="1"/>
</dbReference>
<evidence type="ECO:0000256" key="1">
    <source>
        <dbReference type="ARBA" id="ARBA00022559"/>
    </source>
</evidence>
<dbReference type="AlphaFoldDB" id="M9NVF0"/>
<reference evidence="9" key="1">
    <citation type="submission" date="2012-05" db="EMBL/GenBank/DDBJ databases">
        <title>Molecular cloning of antioxidant system genes in the planarian dugesia japonica.</title>
        <authorList>
            <person name="Li Z."/>
            <person name="Wang W."/>
            <person name="Sun Y."/>
            <person name="Sun S."/>
            <person name="Wang L."/>
        </authorList>
    </citation>
    <scope>NUCLEOTIDE SEQUENCE</scope>
    <source>
        <strain evidence="9">DjSH</strain>
    </source>
</reference>
<feature type="domain" description="Thioredoxin" evidence="8">
    <location>
        <begin position="2"/>
        <end position="171"/>
    </location>
</feature>
<proteinExistence type="evidence at transcript level"/>
<dbReference type="GO" id="GO:0045454">
    <property type="term" value="P:cell redox homeostasis"/>
    <property type="evidence" value="ECO:0007669"/>
    <property type="project" value="TreeGrafter"/>
</dbReference>
<dbReference type="Pfam" id="PF00578">
    <property type="entry name" value="AhpC-TSA"/>
    <property type="match status" value="1"/>
</dbReference>
<evidence type="ECO:0000256" key="6">
    <source>
        <dbReference type="PIRNR" id="PIRNR000239"/>
    </source>
</evidence>
<accession>M9NVF0</accession>
<sequence>MLTLGTTFPDFTVKSTVGEIKIPDYFGTSWGLICTHPADFTPVCTTEFARTIKILPEFEKRNVKIVGISCDTIENHKVWAADIQCLARSNESDKSGKCELPFPIIADTDRKMVTELGMLDNLARTAAGIPLPARAVYFLDPKKIVRASILYPASSGRNFDEIIRLLDSLQTNAKTGLVTPVDWKVGDALIIPPTMSTEDAKKKFKGEIKVCPLPSGKEYMRYTNIEEGI</sequence>
<evidence type="ECO:0000256" key="5">
    <source>
        <dbReference type="ARBA" id="ARBA00025719"/>
    </source>
</evidence>
<comment type="function">
    <text evidence="6">Thiol-specific peroxidase that catalyzes the reduction of hydrogen peroxide and organic hydroperoxides to water and alcohols, respectively.</text>
</comment>
<dbReference type="EMBL" id="JX105524">
    <property type="protein sequence ID" value="AFP33292.1"/>
    <property type="molecule type" value="mRNA"/>
</dbReference>
<dbReference type="InterPro" id="IPR024706">
    <property type="entry name" value="Peroxiredoxin_AhpC-typ"/>
</dbReference>
<dbReference type="GO" id="GO:0005829">
    <property type="term" value="C:cytosol"/>
    <property type="evidence" value="ECO:0007669"/>
    <property type="project" value="TreeGrafter"/>
</dbReference>
<name>M9NVF0_DUGJA</name>
<protein>
    <submittedName>
        <fullName evidence="9">Peroxiredoxin-6</fullName>
    </submittedName>
</protein>
<keyword evidence="2 6" id="KW-0049">Antioxidant</keyword>
<dbReference type="GO" id="GO:0005739">
    <property type="term" value="C:mitochondrion"/>
    <property type="evidence" value="ECO:0007669"/>
    <property type="project" value="TreeGrafter"/>
</dbReference>
<dbReference type="SUPFAM" id="SSF52833">
    <property type="entry name" value="Thioredoxin-like"/>
    <property type="match status" value="1"/>
</dbReference>
<dbReference type="GO" id="GO:0051920">
    <property type="term" value="F:peroxiredoxin activity"/>
    <property type="evidence" value="ECO:0007669"/>
    <property type="project" value="InterPro"/>
</dbReference>
<dbReference type="Pfam" id="PF10417">
    <property type="entry name" value="1-cysPrx_C"/>
    <property type="match status" value="1"/>
</dbReference>
<dbReference type="Gene3D" id="3.30.1020.10">
    <property type="entry name" value="Antioxidant, Horf6, Chain A, domain2"/>
    <property type="match status" value="1"/>
</dbReference>
<feature type="active site" description="Cysteine sulfenic acid (-SOH) intermediate; for peroxidase activity" evidence="7">
    <location>
        <position position="44"/>
    </location>
</feature>
<keyword evidence="3 6" id="KW-0560">Oxidoreductase</keyword>
<dbReference type="FunFam" id="3.30.1020.10:FF:000001">
    <property type="entry name" value="1-Cys peroxiredoxin"/>
    <property type="match status" value="1"/>
</dbReference>
<dbReference type="InterPro" id="IPR000866">
    <property type="entry name" value="AhpC/TSA"/>
</dbReference>
<evidence type="ECO:0000259" key="8">
    <source>
        <dbReference type="PROSITE" id="PS51352"/>
    </source>
</evidence>
<gene>
    <name evidence="9" type="primary">PRX-6</name>
</gene>
<evidence type="ECO:0000256" key="3">
    <source>
        <dbReference type="ARBA" id="ARBA00023002"/>
    </source>
</evidence>
<dbReference type="InterPro" id="IPR019479">
    <property type="entry name" value="Peroxiredoxin_C"/>
</dbReference>
<dbReference type="CDD" id="cd03016">
    <property type="entry name" value="PRX_1cys"/>
    <property type="match status" value="1"/>
</dbReference>
<evidence type="ECO:0000256" key="2">
    <source>
        <dbReference type="ARBA" id="ARBA00022862"/>
    </source>
</evidence>
<comment type="similarity">
    <text evidence="5">Belongs to the peroxiredoxin family. Prx6 subfamily.</text>
</comment>
<dbReference type="PIRSF" id="PIRSF000239">
    <property type="entry name" value="AHPC"/>
    <property type="match status" value="1"/>
</dbReference>
<evidence type="ECO:0000313" key="9">
    <source>
        <dbReference type="EMBL" id="AFP33292.1"/>
    </source>
</evidence>
<dbReference type="InterPro" id="IPR036249">
    <property type="entry name" value="Thioredoxin-like_sf"/>
</dbReference>
<dbReference type="FunFam" id="3.40.30.10:FF:000011">
    <property type="entry name" value="Peroxiredoxin PRX1"/>
    <property type="match status" value="1"/>
</dbReference>
<keyword evidence="4 6" id="KW-0676">Redox-active center</keyword>
<dbReference type="Gene3D" id="3.40.30.10">
    <property type="entry name" value="Glutaredoxin"/>
    <property type="match status" value="1"/>
</dbReference>
<dbReference type="InterPro" id="IPR013766">
    <property type="entry name" value="Thioredoxin_domain"/>
</dbReference>
<dbReference type="InterPro" id="IPR045020">
    <property type="entry name" value="PRX_1cys"/>
</dbReference>
<evidence type="ECO:0000256" key="4">
    <source>
        <dbReference type="ARBA" id="ARBA00023284"/>
    </source>
</evidence>
<keyword evidence="1 6" id="KW-0575">Peroxidase</keyword>
<dbReference type="PROSITE" id="PS51352">
    <property type="entry name" value="THIOREDOXIN_2"/>
    <property type="match status" value="1"/>
</dbReference>
<organism evidence="9">
    <name type="scientific">Dugesia japonica</name>
    <name type="common">Planarian</name>
    <dbReference type="NCBI Taxonomy" id="6161"/>
    <lineage>
        <taxon>Eukaryota</taxon>
        <taxon>Metazoa</taxon>
        <taxon>Spiralia</taxon>
        <taxon>Lophotrochozoa</taxon>
        <taxon>Platyhelminthes</taxon>
        <taxon>Rhabditophora</taxon>
        <taxon>Seriata</taxon>
        <taxon>Tricladida</taxon>
        <taxon>Continenticola</taxon>
        <taxon>Geoplanoidea</taxon>
        <taxon>Dugesiidae</taxon>
        <taxon>Dugesia</taxon>
    </lineage>
</organism>
<evidence type="ECO:0000256" key="7">
    <source>
        <dbReference type="PIRSR" id="PIRSR000239-1"/>
    </source>
</evidence>